<evidence type="ECO:0000256" key="2">
    <source>
        <dbReference type="ARBA" id="ARBA00022723"/>
    </source>
</evidence>
<gene>
    <name evidence="6" type="ORF">SCABRO_03091</name>
</gene>
<evidence type="ECO:0008006" key="8">
    <source>
        <dbReference type="Google" id="ProtNLM"/>
    </source>
</evidence>
<comment type="cofactor">
    <cofactor evidence="1">
        <name>Mg(2+)</name>
        <dbReference type="ChEBI" id="CHEBI:18420"/>
    </cofactor>
</comment>
<protein>
    <recommendedName>
        <fullName evidence="8">YdjC-like protein</fullName>
    </recommendedName>
</protein>
<dbReference type="CDD" id="cd10804">
    <property type="entry name" value="YdjC_HpnK_like"/>
    <property type="match status" value="1"/>
</dbReference>
<dbReference type="Pfam" id="PF04794">
    <property type="entry name" value="YdjC"/>
    <property type="match status" value="1"/>
</dbReference>
<name>A0A0B0EKM6_9BACT</name>
<evidence type="ECO:0000256" key="1">
    <source>
        <dbReference type="ARBA" id="ARBA00001946"/>
    </source>
</evidence>
<dbReference type="NCBIfam" id="TIGR03473">
    <property type="entry name" value="HpnK"/>
    <property type="match status" value="1"/>
</dbReference>
<dbReference type="InterPro" id="IPR006879">
    <property type="entry name" value="YdjC-like"/>
</dbReference>
<dbReference type="PANTHER" id="PTHR31609:SF1">
    <property type="entry name" value="CARBOHYDRATE DEACETYLASE"/>
    <property type="match status" value="1"/>
</dbReference>
<keyword evidence="5" id="KW-0119">Carbohydrate metabolism</keyword>
<dbReference type="GO" id="GO:0005975">
    <property type="term" value="P:carbohydrate metabolic process"/>
    <property type="evidence" value="ECO:0007669"/>
    <property type="project" value="InterPro"/>
</dbReference>
<dbReference type="GO" id="GO:0046872">
    <property type="term" value="F:metal ion binding"/>
    <property type="evidence" value="ECO:0007669"/>
    <property type="project" value="UniProtKB-KW"/>
</dbReference>
<dbReference type="GO" id="GO:0016787">
    <property type="term" value="F:hydrolase activity"/>
    <property type="evidence" value="ECO:0007669"/>
    <property type="project" value="UniProtKB-KW"/>
</dbReference>
<comment type="caution">
    <text evidence="6">The sequence shown here is derived from an EMBL/GenBank/DDBJ whole genome shotgun (WGS) entry which is preliminary data.</text>
</comment>
<dbReference type="EMBL" id="JRYO01000214">
    <property type="protein sequence ID" value="KHE91240.1"/>
    <property type="molecule type" value="Genomic_DNA"/>
</dbReference>
<dbReference type="GO" id="GO:0019213">
    <property type="term" value="F:deacetylase activity"/>
    <property type="evidence" value="ECO:0007669"/>
    <property type="project" value="TreeGrafter"/>
</dbReference>
<dbReference type="AlphaFoldDB" id="A0A0B0EKM6"/>
<keyword evidence="4" id="KW-0460">Magnesium</keyword>
<dbReference type="SUPFAM" id="SSF88713">
    <property type="entry name" value="Glycoside hydrolase/deacetylase"/>
    <property type="match status" value="1"/>
</dbReference>
<dbReference type="InterPro" id="IPR017836">
    <property type="entry name" value="Hopanoid_biosynth-assoc_HpnK"/>
</dbReference>
<evidence type="ECO:0000256" key="5">
    <source>
        <dbReference type="ARBA" id="ARBA00023277"/>
    </source>
</evidence>
<dbReference type="PANTHER" id="PTHR31609">
    <property type="entry name" value="YDJC DEACETYLASE FAMILY MEMBER"/>
    <property type="match status" value="1"/>
</dbReference>
<evidence type="ECO:0000256" key="3">
    <source>
        <dbReference type="ARBA" id="ARBA00022801"/>
    </source>
</evidence>
<organism evidence="6 7">
    <name type="scientific">Candidatus Scalindua brodae</name>
    <dbReference type="NCBI Taxonomy" id="237368"/>
    <lineage>
        <taxon>Bacteria</taxon>
        <taxon>Pseudomonadati</taxon>
        <taxon>Planctomycetota</taxon>
        <taxon>Candidatus Brocadiia</taxon>
        <taxon>Candidatus Brocadiales</taxon>
        <taxon>Candidatus Scalinduaceae</taxon>
        <taxon>Candidatus Scalindua</taxon>
    </lineage>
</organism>
<evidence type="ECO:0000256" key="4">
    <source>
        <dbReference type="ARBA" id="ARBA00022842"/>
    </source>
</evidence>
<evidence type="ECO:0000313" key="7">
    <source>
        <dbReference type="Proteomes" id="UP000030652"/>
    </source>
</evidence>
<sequence>MRAVIINADDFGASKSINNAIIKAYREGVLTSASLMVNGEAFEDAVEQARNNPNLSVGIHLVLVQGRSTKIPDEIPGLVNADGNFPDNAVLAGFRFFFFKSLRVQIENELRTQMQKFTSTKLKLSHINSHLNIHMHPSVLDIVLKLADEFGVKNLRLTKDYLFINLKLDRSALIYKFSHFLIFGILTKIYRKRLLKHGFRFTDVVYGLLQSGDMNETYVSGLLNNLNEGISEIYFHPDSLPSKDWYGKPANYKFLEEFHTLLSQKIKKIVKKNSIRLVDYTFLKPNKAQLLCQLP</sequence>
<evidence type="ECO:0000313" key="6">
    <source>
        <dbReference type="EMBL" id="KHE91240.1"/>
    </source>
</evidence>
<dbReference type="Gene3D" id="3.20.20.370">
    <property type="entry name" value="Glycoside hydrolase/deacetylase"/>
    <property type="match status" value="1"/>
</dbReference>
<proteinExistence type="predicted"/>
<dbReference type="Proteomes" id="UP000030652">
    <property type="component" value="Unassembled WGS sequence"/>
</dbReference>
<reference evidence="6 7" key="1">
    <citation type="submission" date="2014-10" db="EMBL/GenBank/DDBJ databases">
        <title>Draft genome of anammox bacterium scalindua brodae, obtained using differential coverage binning of sequence data from two enrichment reactors.</title>
        <authorList>
            <person name="Speth D.R."/>
            <person name="Russ L."/>
            <person name="Kartal B."/>
            <person name="Op den Camp H.J."/>
            <person name="Dutilh B.E."/>
            <person name="Jetten M.S."/>
        </authorList>
    </citation>
    <scope>NUCLEOTIDE SEQUENCE [LARGE SCALE GENOMIC DNA]</scope>
    <source>
        <strain evidence="6">RU1</strain>
    </source>
</reference>
<dbReference type="eggNOG" id="COG3394">
    <property type="taxonomic scope" value="Bacteria"/>
</dbReference>
<keyword evidence="2" id="KW-0479">Metal-binding</keyword>
<keyword evidence="3" id="KW-0378">Hydrolase</keyword>
<accession>A0A0B0EKM6</accession>
<dbReference type="InterPro" id="IPR011330">
    <property type="entry name" value="Glyco_hydro/deAcase_b/a-brl"/>
</dbReference>